<organism evidence="2 3">
    <name type="scientific">Blattamonas nauphoetae</name>
    <dbReference type="NCBI Taxonomy" id="2049346"/>
    <lineage>
        <taxon>Eukaryota</taxon>
        <taxon>Metamonada</taxon>
        <taxon>Preaxostyla</taxon>
        <taxon>Oxymonadida</taxon>
        <taxon>Blattamonas</taxon>
    </lineage>
</organism>
<name>A0ABQ9XC02_9EUKA</name>
<gene>
    <name evidence="2" type="ORF">BLNAU_14970</name>
</gene>
<dbReference type="Proteomes" id="UP001281761">
    <property type="component" value="Unassembled WGS sequence"/>
</dbReference>
<comment type="caution">
    <text evidence="2">The sequence shown here is derived from an EMBL/GenBank/DDBJ whole genome shotgun (WGS) entry which is preliminary data.</text>
</comment>
<reference evidence="2 3" key="1">
    <citation type="journal article" date="2022" name="bioRxiv">
        <title>Genomics of Preaxostyla Flagellates Illuminates Evolutionary Transitions and the Path Towards Mitochondrial Loss.</title>
        <authorList>
            <person name="Novak L.V.F."/>
            <person name="Treitli S.C."/>
            <person name="Pyrih J."/>
            <person name="Halakuc P."/>
            <person name="Pipaliya S.V."/>
            <person name="Vacek V."/>
            <person name="Brzon O."/>
            <person name="Soukal P."/>
            <person name="Eme L."/>
            <person name="Dacks J.B."/>
            <person name="Karnkowska A."/>
            <person name="Elias M."/>
            <person name="Hampl V."/>
        </authorList>
    </citation>
    <scope>NUCLEOTIDE SEQUENCE [LARGE SCALE GENOMIC DNA]</scope>
    <source>
        <strain evidence="2">NAU3</strain>
        <tissue evidence="2">Gut</tissue>
    </source>
</reference>
<dbReference type="EMBL" id="JARBJD010000143">
    <property type="protein sequence ID" value="KAK2950048.1"/>
    <property type="molecule type" value="Genomic_DNA"/>
</dbReference>
<evidence type="ECO:0000256" key="1">
    <source>
        <dbReference type="SAM" id="MobiDB-lite"/>
    </source>
</evidence>
<feature type="compositionally biased region" description="Polar residues" evidence="1">
    <location>
        <begin position="322"/>
        <end position="332"/>
    </location>
</feature>
<protein>
    <submittedName>
        <fullName evidence="2">Uncharacterized protein</fullName>
    </submittedName>
</protein>
<feature type="compositionally biased region" description="Basic and acidic residues" evidence="1">
    <location>
        <begin position="369"/>
        <end position="388"/>
    </location>
</feature>
<keyword evidence="3" id="KW-1185">Reference proteome</keyword>
<sequence>MVHHDQIVMLQALVSLYPSAELAQAGFPADYNALRQPKRLAKEGVYKKQYKPVSPNSRKLSTPDFVELYQWIELNTTVSCETQVVNGCPSFEDCLGMPIQSVLGQEMDLGKKNDTKYESKPFPWFYQGLSNFSNKDWHVQKSHEKHKKSQTTHRSTKITFIFDTGTHFRNGVVLCRLLSTTSLDLSNKSIHVRFFNECHGKSYVDASFGELTNLVRNNLGEQVITTIPHFIQFLKQQQAMEHLRANRTFIHFQPETPGPLNSLVFHGISFYLNYTRDAIPIKATGLPTDDPDKWDTIIESFRLKTRNHPEKEFPEAVPHFRSGTSEQTLNQIKNREEGISPLKRISQNRSKSSKRRRSPSSDDEVTQEEESHLSETADSTAVRRKEAWIDGLYSRHPTVERRCRPRRRYD</sequence>
<feature type="compositionally biased region" description="Basic and acidic residues" evidence="1">
    <location>
        <begin position="397"/>
        <end position="410"/>
    </location>
</feature>
<evidence type="ECO:0000313" key="2">
    <source>
        <dbReference type="EMBL" id="KAK2950048.1"/>
    </source>
</evidence>
<accession>A0ABQ9XC02</accession>
<feature type="region of interest" description="Disordered" evidence="1">
    <location>
        <begin position="305"/>
        <end position="410"/>
    </location>
</feature>
<evidence type="ECO:0000313" key="3">
    <source>
        <dbReference type="Proteomes" id="UP001281761"/>
    </source>
</evidence>
<proteinExistence type="predicted"/>